<evidence type="ECO:0000256" key="1">
    <source>
        <dbReference type="ARBA" id="ARBA00023125"/>
    </source>
</evidence>
<dbReference type="InterPro" id="IPR010998">
    <property type="entry name" value="Integrase_recombinase_N"/>
</dbReference>
<keyword evidence="2" id="KW-0233">DNA recombination</keyword>
<evidence type="ECO:0000313" key="3">
    <source>
        <dbReference type="EMBL" id="RYC05635.1"/>
    </source>
</evidence>
<protein>
    <recommendedName>
        <fullName evidence="5">Tyr recombinase domain-containing protein</fullName>
    </recommendedName>
</protein>
<proteinExistence type="predicted"/>
<organism evidence="3 4">
    <name type="scientific">Nocardioides zhouii</name>
    <dbReference type="NCBI Taxonomy" id="1168729"/>
    <lineage>
        <taxon>Bacteria</taxon>
        <taxon>Bacillati</taxon>
        <taxon>Actinomycetota</taxon>
        <taxon>Actinomycetes</taxon>
        <taxon>Propionibacteriales</taxon>
        <taxon>Nocardioidaceae</taxon>
        <taxon>Nocardioides</taxon>
    </lineage>
</organism>
<dbReference type="RefSeq" id="WP_129428270.1">
    <property type="nucleotide sequence ID" value="NZ_SDWV01000022.1"/>
</dbReference>
<name>A0A4Q2SJ94_9ACTN</name>
<dbReference type="Gene3D" id="1.10.443.10">
    <property type="entry name" value="Intergrase catalytic core"/>
    <property type="match status" value="1"/>
</dbReference>
<dbReference type="SUPFAM" id="SSF56349">
    <property type="entry name" value="DNA breaking-rejoining enzymes"/>
    <property type="match status" value="1"/>
</dbReference>
<evidence type="ECO:0000256" key="2">
    <source>
        <dbReference type="ARBA" id="ARBA00023172"/>
    </source>
</evidence>
<dbReference type="GO" id="GO:0015074">
    <property type="term" value="P:DNA integration"/>
    <property type="evidence" value="ECO:0007669"/>
    <property type="project" value="InterPro"/>
</dbReference>
<comment type="caution">
    <text evidence="3">The sequence shown here is derived from an EMBL/GenBank/DDBJ whole genome shotgun (WGS) entry which is preliminary data.</text>
</comment>
<dbReference type="AlphaFoldDB" id="A0A4Q2SJ94"/>
<keyword evidence="1" id="KW-0238">DNA-binding</keyword>
<evidence type="ECO:0000313" key="4">
    <source>
        <dbReference type="Proteomes" id="UP000291101"/>
    </source>
</evidence>
<dbReference type="OrthoDB" id="3773913at2"/>
<evidence type="ECO:0008006" key="5">
    <source>
        <dbReference type="Google" id="ProtNLM"/>
    </source>
</evidence>
<dbReference type="EMBL" id="SDWV01000022">
    <property type="protein sequence ID" value="RYC05635.1"/>
    <property type="molecule type" value="Genomic_DNA"/>
</dbReference>
<reference evidence="3 4" key="1">
    <citation type="submission" date="2019-01" db="EMBL/GenBank/DDBJ databases">
        <title>Novel species of Nocardioides.</title>
        <authorList>
            <person name="Liu Q."/>
            <person name="X Y.-H."/>
        </authorList>
    </citation>
    <scope>NUCLEOTIDE SEQUENCE [LARGE SCALE GENOMIC DNA]</scope>
    <source>
        <strain evidence="3 4">HLT2-9</strain>
    </source>
</reference>
<sequence length="472" mass="52360">MYNLQGKLPDGTHVQGSDRRSVRWFVRWRVNGAERKRTFRQKGHATSWRDHLDKARLMGWPADDRGWPIDPTAQVAHVADGPVDDTTGGDMSFADYCDDIWYPAAKTDWSHKNRISHRHNYQTAIGLLRYTAGDPRVRPTLGVSVGDSIRLKDIVADDVLAAIAARKRMNGTTAAVNRRRIAKAYEVGSEDVDLLEERASEATVRGFYITLAMILRAAYNSERIPRNPLVGTSKRAPKPKQARMSDRVVPSIDEVFDLADAIAELGPLGSDGRPAGERFRSLVLCGGTLAPRPGELAAHRPEWIEWDSAPVVFWFKKTEAAIYDPREGIRGRQVRPLKHRADEDARSVPALAAVADALKTHFERGYASADRTWTSATGSAGLDWHNLTDTYWKPACEKVFRGSAKPQLASMTPSILRKAAITFWLDSGITPYLASDWAGHSEDVSRRYYAGRASTSFATEAALLTAHRGATA</sequence>
<keyword evidence="4" id="KW-1185">Reference proteome</keyword>
<dbReference type="Proteomes" id="UP000291101">
    <property type="component" value="Unassembled WGS sequence"/>
</dbReference>
<dbReference type="InterPro" id="IPR011010">
    <property type="entry name" value="DNA_brk_join_enz"/>
</dbReference>
<dbReference type="InterPro" id="IPR013762">
    <property type="entry name" value="Integrase-like_cat_sf"/>
</dbReference>
<gene>
    <name evidence="3" type="ORF">EUA94_17970</name>
</gene>
<dbReference type="GO" id="GO:0006310">
    <property type="term" value="P:DNA recombination"/>
    <property type="evidence" value="ECO:0007669"/>
    <property type="project" value="UniProtKB-KW"/>
</dbReference>
<accession>A0A4Q2SJ94</accession>
<dbReference type="Gene3D" id="1.10.150.130">
    <property type="match status" value="1"/>
</dbReference>
<dbReference type="GO" id="GO:0003677">
    <property type="term" value="F:DNA binding"/>
    <property type="evidence" value="ECO:0007669"/>
    <property type="project" value="UniProtKB-KW"/>
</dbReference>